<dbReference type="EMBL" id="HBIH01030858">
    <property type="protein sequence ID" value="CAE0331757.1"/>
    <property type="molecule type" value="Transcribed_RNA"/>
</dbReference>
<evidence type="ECO:0000313" key="1">
    <source>
        <dbReference type="EMBL" id="CAE0331757.1"/>
    </source>
</evidence>
<gene>
    <name evidence="1" type="ORF">SINC0208_LOCUS12392</name>
</gene>
<organism evidence="1">
    <name type="scientific">Strombidium inclinatum</name>
    <dbReference type="NCBI Taxonomy" id="197538"/>
    <lineage>
        <taxon>Eukaryota</taxon>
        <taxon>Sar</taxon>
        <taxon>Alveolata</taxon>
        <taxon>Ciliophora</taxon>
        <taxon>Intramacronucleata</taxon>
        <taxon>Spirotrichea</taxon>
        <taxon>Oligotrichia</taxon>
        <taxon>Strombidiidae</taxon>
        <taxon>Strombidium</taxon>
    </lineage>
</organism>
<name>A0A7S3MYQ0_9SPIT</name>
<reference evidence="1" key="1">
    <citation type="submission" date="2021-01" db="EMBL/GenBank/DDBJ databases">
        <authorList>
            <person name="Corre E."/>
            <person name="Pelletier E."/>
            <person name="Niang G."/>
            <person name="Scheremetjew M."/>
            <person name="Finn R."/>
            <person name="Kale V."/>
            <person name="Holt S."/>
            <person name="Cochrane G."/>
            <person name="Meng A."/>
            <person name="Brown T."/>
            <person name="Cohen L."/>
        </authorList>
    </citation>
    <scope>NUCLEOTIDE SEQUENCE</scope>
    <source>
        <strain evidence="1">S3</strain>
    </source>
</reference>
<sequence length="131" mass="13787">MIVVFLELADVAISAGELLGTLAVHHTADELTFVLSHIRPDHDSLSIDRILEELPLVNLAGLSEVVFALALELAIDKLTLVVAASIFEASKAGFLAFDEVALILDDSSVPPLDSFAVLAIVLPLAFINGAG</sequence>
<protein>
    <submittedName>
        <fullName evidence="1">Uncharacterized protein</fullName>
    </submittedName>
</protein>
<dbReference type="AlphaFoldDB" id="A0A7S3MYQ0"/>
<proteinExistence type="predicted"/>
<accession>A0A7S3MYQ0</accession>